<dbReference type="PROSITE" id="PS51450">
    <property type="entry name" value="LRR"/>
    <property type="match status" value="1"/>
</dbReference>
<dbReference type="AlphaFoldDB" id="A0A498KEN4"/>
<dbReference type="InterPro" id="IPR001611">
    <property type="entry name" value="Leu-rich_rpt"/>
</dbReference>
<keyword evidence="2" id="KW-0677">Repeat</keyword>
<gene>
    <name evidence="3" type="ORF">DVH24_017879</name>
</gene>
<organism evidence="3 4">
    <name type="scientific">Malus domestica</name>
    <name type="common">Apple</name>
    <name type="synonym">Pyrus malus</name>
    <dbReference type="NCBI Taxonomy" id="3750"/>
    <lineage>
        <taxon>Eukaryota</taxon>
        <taxon>Viridiplantae</taxon>
        <taxon>Streptophyta</taxon>
        <taxon>Embryophyta</taxon>
        <taxon>Tracheophyta</taxon>
        <taxon>Spermatophyta</taxon>
        <taxon>Magnoliopsida</taxon>
        <taxon>eudicotyledons</taxon>
        <taxon>Gunneridae</taxon>
        <taxon>Pentapetalae</taxon>
        <taxon>rosids</taxon>
        <taxon>fabids</taxon>
        <taxon>Rosales</taxon>
        <taxon>Rosaceae</taxon>
        <taxon>Amygdaloideae</taxon>
        <taxon>Maleae</taxon>
        <taxon>Malus</taxon>
    </lineage>
</organism>
<dbReference type="InterPro" id="IPR032675">
    <property type="entry name" value="LRR_dom_sf"/>
</dbReference>
<dbReference type="InterPro" id="IPR025875">
    <property type="entry name" value="Leu-rich_rpt_4"/>
</dbReference>
<sequence>MDFLWKWWHLSHGIYDIPEWFEFAYEGNVADFVIPESDADGAIPKDLGSLISLQVLDLSRNDFHTLPSLSGLSKLETLRLHKCFNLRTIPDIPPNQVILPNSLEAPRLDKLLNPMTWTDMKRFTKLTADFGKNII</sequence>
<reference evidence="3 4" key="1">
    <citation type="submission" date="2018-10" db="EMBL/GenBank/DDBJ databases">
        <title>A high-quality apple genome assembly.</title>
        <authorList>
            <person name="Hu J."/>
        </authorList>
    </citation>
    <scope>NUCLEOTIDE SEQUENCE [LARGE SCALE GENOMIC DNA]</scope>
    <source>
        <strain evidence="4">cv. HFTH1</strain>
        <tissue evidence="3">Young leaf</tissue>
    </source>
</reference>
<dbReference type="Pfam" id="PF12799">
    <property type="entry name" value="LRR_4"/>
    <property type="match status" value="1"/>
</dbReference>
<dbReference type="Proteomes" id="UP000290289">
    <property type="component" value="Chromosome 2"/>
</dbReference>
<keyword evidence="1" id="KW-0433">Leucine-rich repeat</keyword>
<dbReference type="EMBL" id="RDQH01000328">
    <property type="protein sequence ID" value="RXI05837.1"/>
    <property type="molecule type" value="Genomic_DNA"/>
</dbReference>
<comment type="caution">
    <text evidence="3">The sequence shown here is derived from an EMBL/GenBank/DDBJ whole genome shotgun (WGS) entry which is preliminary data.</text>
</comment>
<dbReference type="Gene3D" id="3.80.10.10">
    <property type="entry name" value="Ribonuclease Inhibitor"/>
    <property type="match status" value="1"/>
</dbReference>
<evidence type="ECO:0000256" key="2">
    <source>
        <dbReference type="ARBA" id="ARBA00022737"/>
    </source>
</evidence>
<proteinExistence type="predicted"/>
<keyword evidence="4" id="KW-1185">Reference proteome</keyword>
<name>A0A498KEN4_MALDO</name>
<evidence type="ECO:0000313" key="4">
    <source>
        <dbReference type="Proteomes" id="UP000290289"/>
    </source>
</evidence>
<evidence type="ECO:0000313" key="3">
    <source>
        <dbReference type="EMBL" id="RXI05837.1"/>
    </source>
</evidence>
<evidence type="ECO:0000256" key="1">
    <source>
        <dbReference type="ARBA" id="ARBA00022614"/>
    </source>
</evidence>
<accession>A0A498KEN4</accession>
<protein>
    <submittedName>
        <fullName evidence="3">Uncharacterized protein</fullName>
    </submittedName>
</protein>
<dbReference type="SUPFAM" id="SSF52058">
    <property type="entry name" value="L domain-like"/>
    <property type="match status" value="1"/>
</dbReference>